<evidence type="ECO:0000313" key="7">
    <source>
        <dbReference type="EMBL" id="WJW68854.1"/>
    </source>
</evidence>
<feature type="domain" description="ABC transporter" evidence="5">
    <location>
        <begin position="5"/>
        <end position="284"/>
    </location>
</feature>
<evidence type="ECO:0000256" key="1">
    <source>
        <dbReference type="ARBA" id="ARBA00006216"/>
    </source>
</evidence>
<dbReference type="AlphaFoldDB" id="A0A8T7MAA1"/>
<reference evidence="7" key="2">
    <citation type="journal article" date="2024" name="Nature">
        <title>Anoxygenic phototroph of the Chloroflexota uses a type I reaction centre.</title>
        <authorList>
            <person name="Tsuji J.M."/>
            <person name="Shaw N.A."/>
            <person name="Nagashima S."/>
            <person name="Venkiteswaran J.J."/>
            <person name="Schiff S.L."/>
            <person name="Watanabe T."/>
            <person name="Fukui M."/>
            <person name="Hanada S."/>
            <person name="Tank M."/>
            <person name="Neufeld J.D."/>
        </authorList>
    </citation>
    <scope>NUCLEOTIDE SEQUENCE</scope>
    <source>
        <strain evidence="7">L227-S17</strain>
    </source>
</reference>
<dbReference type="PROSITE" id="PS50893">
    <property type="entry name" value="ABC_TRANSPORTER_2"/>
    <property type="match status" value="1"/>
</dbReference>
<dbReference type="PANTHER" id="PTHR43204:SF1">
    <property type="entry name" value="ABC TRANSPORTER I FAMILY MEMBER 6, CHLOROPLASTIC"/>
    <property type="match status" value="1"/>
</dbReference>
<evidence type="ECO:0000256" key="2">
    <source>
        <dbReference type="ARBA" id="ARBA00022741"/>
    </source>
</evidence>
<dbReference type="SUPFAM" id="SSF52540">
    <property type="entry name" value="P-loop containing nucleoside triphosphate hydrolases"/>
    <property type="match status" value="1"/>
</dbReference>
<dbReference type="InterPro" id="IPR003439">
    <property type="entry name" value="ABC_transporter-like_ATP-bd"/>
</dbReference>
<dbReference type="RefSeq" id="WP_341470757.1">
    <property type="nucleotide sequence ID" value="NZ_CP128400.1"/>
</dbReference>
<dbReference type="GO" id="GO:0005524">
    <property type="term" value="F:ATP binding"/>
    <property type="evidence" value="ECO:0007669"/>
    <property type="project" value="UniProtKB-KW"/>
</dbReference>
<dbReference type="CDD" id="cd03217">
    <property type="entry name" value="ABC_FeS_Assembly"/>
    <property type="match status" value="1"/>
</dbReference>
<proteinExistence type="inferred from homology"/>
<evidence type="ECO:0000256" key="3">
    <source>
        <dbReference type="ARBA" id="ARBA00022840"/>
    </source>
</evidence>
<dbReference type="Proteomes" id="UP001431572">
    <property type="component" value="Chromosome 2"/>
</dbReference>
<keyword evidence="9" id="KW-1185">Reference proteome</keyword>
<dbReference type="PANTHER" id="PTHR43204">
    <property type="entry name" value="ABC TRANSPORTER I FAMILY MEMBER 6, CHLOROPLASTIC"/>
    <property type="match status" value="1"/>
</dbReference>
<dbReference type="EMBL" id="JACATZ010000003">
    <property type="protein sequence ID" value="NWJ48923.1"/>
    <property type="molecule type" value="Genomic_DNA"/>
</dbReference>
<gene>
    <name evidence="6" type="ORF">HXX08_23935</name>
    <name evidence="7" type="ORF">OZ401_004473</name>
</gene>
<dbReference type="Gene3D" id="3.40.50.300">
    <property type="entry name" value="P-loop containing nucleotide triphosphate hydrolases"/>
    <property type="match status" value="1"/>
</dbReference>
<dbReference type="InterPro" id="IPR010230">
    <property type="entry name" value="FeS-cluster_ATPase_SufC"/>
</dbReference>
<evidence type="ECO:0000313" key="8">
    <source>
        <dbReference type="Proteomes" id="UP000521676"/>
    </source>
</evidence>
<comment type="similarity">
    <text evidence="1">Belongs to the ABC transporter superfamily. Ycf16 family.</text>
</comment>
<evidence type="ECO:0000259" key="5">
    <source>
        <dbReference type="PROSITE" id="PS50893"/>
    </source>
</evidence>
<evidence type="ECO:0000313" key="6">
    <source>
        <dbReference type="EMBL" id="NWJ48923.1"/>
    </source>
</evidence>
<dbReference type="EMBL" id="CP128400">
    <property type="protein sequence ID" value="WJW68854.1"/>
    <property type="molecule type" value="Genomic_DNA"/>
</dbReference>
<dbReference type="SMART" id="SM00382">
    <property type="entry name" value="AAA"/>
    <property type="match status" value="1"/>
</dbReference>
<feature type="region of interest" description="Disordered" evidence="4">
    <location>
        <begin position="124"/>
        <end position="148"/>
    </location>
</feature>
<dbReference type="InterPro" id="IPR017871">
    <property type="entry name" value="ABC_transporter-like_CS"/>
</dbReference>
<dbReference type="Proteomes" id="UP000521676">
    <property type="component" value="Unassembled WGS sequence"/>
</dbReference>
<dbReference type="GO" id="GO:0016887">
    <property type="term" value="F:ATP hydrolysis activity"/>
    <property type="evidence" value="ECO:0007669"/>
    <property type="project" value="InterPro"/>
</dbReference>
<protein>
    <submittedName>
        <fullName evidence="6">ATP-binding cassette domain-containing protein</fullName>
    </submittedName>
</protein>
<evidence type="ECO:0000256" key="4">
    <source>
        <dbReference type="SAM" id="MobiDB-lite"/>
    </source>
</evidence>
<dbReference type="InterPro" id="IPR003593">
    <property type="entry name" value="AAA+_ATPase"/>
</dbReference>
<name>A0A8T7MAA1_9CHLR</name>
<evidence type="ECO:0000313" key="9">
    <source>
        <dbReference type="Proteomes" id="UP001431572"/>
    </source>
</evidence>
<accession>A0A8T7MAA1</accession>
<keyword evidence="3 6" id="KW-0067">ATP-binding</keyword>
<dbReference type="Pfam" id="PF00005">
    <property type="entry name" value="ABC_tran"/>
    <property type="match status" value="1"/>
</dbReference>
<organism evidence="6 8">
    <name type="scientific">Candidatus Chlorohelix allophototropha</name>
    <dbReference type="NCBI Taxonomy" id="3003348"/>
    <lineage>
        <taxon>Bacteria</taxon>
        <taxon>Bacillati</taxon>
        <taxon>Chloroflexota</taxon>
        <taxon>Chloroflexia</taxon>
        <taxon>Candidatus Chloroheliales</taxon>
        <taxon>Candidatus Chloroheliaceae</taxon>
        <taxon>Candidatus Chlorohelix</taxon>
    </lineage>
</organism>
<sequence>MADELIIKDLHVNVEDKEIIKGLSLTIRRGETHVIMGPNGSGKSTLSNTIMGHPRYTVTAGDIIWQGESILDLPADRRARRGLFLAFQYPMEVPGVSASNFLRTALTNIRKGDQAPTITPDNLGEIGDGSGGNQAKVGGDGANIDRSKRQTLIPPKEFRTILKSKLSLLQMDEKFTKRYLNDGFSGGEKKRMEVLQMAVLSPKIAFLDEPDSGLDIDAIRIVGEGVSKLKGPDMGIVVITHQQRILNYLDVDFVHVMMQGYLVKSGGKELVKEIEERGYGWIREEAGLAAGAEEDA</sequence>
<keyword evidence="2" id="KW-0547">Nucleotide-binding</keyword>
<dbReference type="PROSITE" id="PS00211">
    <property type="entry name" value="ABC_TRANSPORTER_1"/>
    <property type="match status" value="1"/>
</dbReference>
<dbReference type="InterPro" id="IPR027417">
    <property type="entry name" value="P-loop_NTPase"/>
</dbReference>
<reference evidence="6 8" key="1">
    <citation type="submission" date="2020-06" db="EMBL/GenBank/DDBJ databases">
        <title>Anoxygenic phototrophic Chloroflexota member uses a Type I reaction center.</title>
        <authorList>
            <person name="Tsuji J.M."/>
            <person name="Shaw N.A."/>
            <person name="Nagashima S."/>
            <person name="Venkiteswaran J."/>
            <person name="Schiff S.L."/>
            <person name="Hanada S."/>
            <person name="Tank M."/>
            <person name="Neufeld J.D."/>
        </authorList>
    </citation>
    <scope>NUCLEOTIDE SEQUENCE [LARGE SCALE GENOMIC DNA]</scope>
    <source>
        <strain evidence="6">L227-S17</strain>
    </source>
</reference>